<keyword evidence="1" id="KW-0175">Coiled coil</keyword>
<evidence type="ECO:0000313" key="2">
    <source>
        <dbReference type="EMBL" id="MPM58815.1"/>
    </source>
</evidence>
<evidence type="ECO:0008006" key="3">
    <source>
        <dbReference type="Google" id="ProtNLM"/>
    </source>
</evidence>
<proteinExistence type="predicted"/>
<comment type="caution">
    <text evidence="2">The sequence shown here is derived from an EMBL/GenBank/DDBJ whole genome shotgun (WGS) entry which is preliminary data.</text>
</comment>
<sequence>MNNCELYKSISVDILNLLESDNLEALEDLMSKREKILKEEEHNKEFKKTLINEGILDIDLNIKDLLSKNIEKVKEEIREHKLSQKASSSYINIVNQKINIFNTKV</sequence>
<accession>A0A645B016</accession>
<feature type="coiled-coil region" evidence="1">
    <location>
        <begin position="23"/>
        <end position="83"/>
    </location>
</feature>
<gene>
    <name evidence="2" type="ORF">SDC9_105648</name>
</gene>
<organism evidence="2">
    <name type="scientific">bioreactor metagenome</name>
    <dbReference type="NCBI Taxonomy" id="1076179"/>
    <lineage>
        <taxon>unclassified sequences</taxon>
        <taxon>metagenomes</taxon>
        <taxon>ecological metagenomes</taxon>
    </lineage>
</organism>
<dbReference type="EMBL" id="VSSQ01016967">
    <property type="protein sequence ID" value="MPM58815.1"/>
    <property type="molecule type" value="Genomic_DNA"/>
</dbReference>
<evidence type="ECO:0000256" key="1">
    <source>
        <dbReference type="SAM" id="Coils"/>
    </source>
</evidence>
<dbReference type="AlphaFoldDB" id="A0A645B016"/>
<protein>
    <recommendedName>
        <fullName evidence="3">Flagellar protein FliT</fullName>
    </recommendedName>
</protein>
<name>A0A645B016_9ZZZZ</name>
<reference evidence="2" key="1">
    <citation type="submission" date="2019-08" db="EMBL/GenBank/DDBJ databases">
        <authorList>
            <person name="Kucharzyk K."/>
            <person name="Murdoch R.W."/>
            <person name="Higgins S."/>
            <person name="Loffler F."/>
        </authorList>
    </citation>
    <scope>NUCLEOTIDE SEQUENCE</scope>
</reference>